<dbReference type="Proteomes" id="UP000053105">
    <property type="component" value="Unassembled WGS sequence"/>
</dbReference>
<dbReference type="AlphaFoldDB" id="A0A0N0BGT5"/>
<protein>
    <submittedName>
        <fullName evidence="1">Uncharacterized protein</fullName>
    </submittedName>
</protein>
<dbReference type="EMBL" id="KQ435768">
    <property type="protein sequence ID" value="KOX75261.1"/>
    <property type="molecule type" value="Genomic_DNA"/>
</dbReference>
<keyword evidence="2" id="KW-1185">Reference proteome</keyword>
<name>A0A0N0BGT5_9HYME</name>
<accession>A0A0N0BGT5</accession>
<reference evidence="1 2" key="1">
    <citation type="submission" date="2015-07" db="EMBL/GenBank/DDBJ databases">
        <title>The genome of Melipona quadrifasciata.</title>
        <authorList>
            <person name="Pan H."/>
            <person name="Kapheim K."/>
        </authorList>
    </citation>
    <scope>NUCLEOTIDE SEQUENCE [LARGE SCALE GENOMIC DNA]</scope>
    <source>
        <strain evidence="1">0111107301</strain>
        <tissue evidence="1">Whole body</tissue>
    </source>
</reference>
<evidence type="ECO:0000313" key="1">
    <source>
        <dbReference type="EMBL" id="KOX75261.1"/>
    </source>
</evidence>
<organism evidence="1 2">
    <name type="scientific">Melipona quadrifasciata</name>
    <dbReference type="NCBI Taxonomy" id="166423"/>
    <lineage>
        <taxon>Eukaryota</taxon>
        <taxon>Metazoa</taxon>
        <taxon>Ecdysozoa</taxon>
        <taxon>Arthropoda</taxon>
        <taxon>Hexapoda</taxon>
        <taxon>Insecta</taxon>
        <taxon>Pterygota</taxon>
        <taxon>Neoptera</taxon>
        <taxon>Endopterygota</taxon>
        <taxon>Hymenoptera</taxon>
        <taxon>Apocrita</taxon>
        <taxon>Aculeata</taxon>
        <taxon>Apoidea</taxon>
        <taxon>Anthophila</taxon>
        <taxon>Apidae</taxon>
        <taxon>Melipona</taxon>
    </lineage>
</organism>
<proteinExistence type="predicted"/>
<gene>
    <name evidence="1" type="ORF">WN51_13302</name>
</gene>
<evidence type="ECO:0000313" key="2">
    <source>
        <dbReference type="Proteomes" id="UP000053105"/>
    </source>
</evidence>
<sequence>MEESFDKLWRSKHVYYVADFYAEACSICTEPLRLTSNGRILLILGNVKLPQAKIYATKDRSASLYDTESPMQNSQVERVSTRRILPAVSKYSVIYIPCDNSIDILPKPSERKAERKKKEKMSNLTGVGKKYKALSIENRDAKFTSEIKTHLKLSLIVGNKFYPLATNNVWS</sequence>